<evidence type="ECO:0000313" key="2">
    <source>
        <dbReference type="EMBL" id="KRY66829.1"/>
    </source>
</evidence>
<dbReference type="EMBL" id="JYDR01000125">
    <property type="protein sequence ID" value="KRY67885.1"/>
    <property type="molecule type" value="Genomic_DNA"/>
</dbReference>
<gene>
    <name evidence="2" type="ORF">T4A_13627</name>
    <name evidence="3" type="ORF">T4A_1603</name>
</gene>
<dbReference type="EMBL" id="JYDR01000155">
    <property type="protein sequence ID" value="KRY66829.1"/>
    <property type="molecule type" value="Genomic_DNA"/>
</dbReference>
<feature type="signal peptide" evidence="1">
    <location>
        <begin position="1"/>
        <end position="30"/>
    </location>
</feature>
<evidence type="ECO:0000313" key="3">
    <source>
        <dbReference type="EMBL" id="KRY67885.1"/>
    </source>
</evidence>
<name>A0A0V1E232_TRIPS</name>
<comment type="caution">
    <text evidence="3">The sequence shown here is derived from an EMBL/GenBank/DDBJ whole genome shotgun (WGS) entry which is preliminary data.</text>
</comment>
<protein>
    <submittedName>
        <fullName evidence="3">Uncharacterized protein</fullName>
    </submittedName>
</protein>
<sequence length="72" mass="7946">MTDTSNAERESMTALILVTLLASHCFTLTAAPTLKHTNVQASPYKTISGNSEDKKDFEFHHSSHCSVDLYTT</sequence>
<dbReference type="Proteomes" id="UP000054632">
    <property type="component" value="Unassembled WGS sequence"/>
</dbReference>
<feature type="non-terminal residue" evidence="3">
    <location>
        <position position="72"/>
    </location>
</feature>
<organism evidence="3 4">
    <name type="scientific">Trichinella pseudospiralis</name>
    <name type="common">Parasitic roundworm</name>
    <dbReference type="NCBI Taxonomy" id="6337"/>
    <lineage>
        <taxon>Eukaryota</taxon>
        <taxon>Metazoa</taxon>
        <taxon>Ecdysozoa</taxon>
        <taxon>Nematoda</taxon>
        <taxon>Enoplea</taxon>
        <taxon>Dorylaimia</taxon>
        <taxon>Trichinellida</taxon>
        <taxon>Trichinellidae</taxon>
        <taxon>Trichinella</taxon>
    </lineage>
</organism>
<evidence type="ECO:0000313" key="4">
    <source>
        <dbReference type="Proteomes" id="UP000054632"/>
    </source>
</evidence>
<feature type="chain" id="PRO_5007438261" evidence="1">
    <location>
        <begin position="31"/>
        <end position="72"/>
    </location>
</feature>
<reference evidence="3 4" key="1">
    <citation type="submission" date="2015-01" db="EMBL/GenBank/DDBJ databases">
        <title>Evolution of Trichinella species and genotypes.</title>
        <authorList>
            <person name="Korhonen P.K."/>
            <person name="Edoardo P."/>
            <person name="Giuseppe L.R."/>
            <person name="Gasser R.B."/>
        </authorList>
    </citation>
    <scope>NUCLEOTIDE SEQUENCE [LARGE SCALE GENOMIC DNA]</scope>
    <source>
        <strain evidence="3">ISS13</strain>
    </source>
</reference>
<proteinExistence type="predicted"/>
<evidence type="ECO:0000256" key="1">
    <source>
        <dbReference type="SAM" id="SignalP"/>
    </source>
</evidence>
<dbReference type="AlphaFoldDB" id="A0A0V1E232"/>
<accession>A0A0V1E232</accession>
<keyword evidence="1" id="KW-0732">Signal</keyword>